<dbReference type="KEGG" id="coe:CP258_08640"/>
<dbReference type="Proteomes" id="UP000006465">
    <property type="component" value="Chromosome"/>
</dbReference>
<evidence type="ECO:0000313" key="1">
    <source>
        <dbReference type="EMBL" id="AFK17309.1"/>
    </source>
</evidence>
<name>A0AAU8PNZ1_CORPS</name>
<sequence>MLWGGKGELTLYSSFGLITAGGEVGELVGVMYKYVPTLLCGAYHWNYLENAVFLAELIV</sequence>
<dbReference type="EMBL" id="CP003540">
    <property type="protein sequence ID" value="AFK17309.1"/>
    <property type="molecule type" value="Genomic_DNA"/>
</dbReference>
<evidence type="ECO:0000313" key="2">
    <source>
        <dbReference type="Proteomes" id="UP000006465"/>
    </source>
</evidence>
<protein>
    <submittedName>
        <fullName evidence="1">Uncharacterized protein</fullName>
    </submittedName>
</protein>
<organism evidence="1 2">
    <name type="scientific">Corynebacterium pseudotuberculosis 258</name>
    <dbReference type="NCBI Taxonomy" id="1168865"/>
    <lineage>
        <taxon>Bacteria</taxon>
        <taxon>Bacillati</taxon>
        <taxon>Actinomycetota</taxon>
        <taxon>Actinomycetes</taxon>
        <taxon>Mycobacteriales</taxon>
        <taxon>Corynebacteriaceae</taxon>
        <taxon>Corynebacterium</taxon>
    </lineage>
</organism>
<reference evidence="1 2" key="1">
    <citation type="journal article" date="2013" name="J. Biotechnol.">
        <title>Genome sequence of Corynebacterium pseudotuberculosis biovar equi strain 258 and prediction of antigenic targets to improve biotechnological vaccine production.</title>
        <authorList>
            <person name="Soares S.C."/>
            <person name="Trost E."/>
            <person name="Ramos R.T."/>
            <person name="Carneiro A.R."/>
            <person name="Santos A.R."/>
            <person name="Pinto A.C."/>
            <person name="Barbosa E."/>
            <person name="Aburjaile F."/>
            <person name="Ali A."/>
            <person name="Diniz C.A."/>
            <person name="Hassan S.S."/>
            <person name="Fiaux K."/>
            <person name="Guimaraes L.C."/>
            <person name="Bakhtiar S.M."/>
            <person name="Pereira U."/>
            <person name="Almeida S.S."/>
            <person name="Abreu V.A."/>
            <person name="Rocha F.S."/>
            <person name="Dorella F.A."/>
            <person name="Miyoshi A."/>
            <person name="Silva A."/>
            <person name="Azevedo V."/>
            <person name="Tauch A."/>
        </authorList>
    </citation>
    <scope>NUCLEOTIDE SEQUENCE [LARGE SCALE GENOMIC DNA]</scope>
    <source>
        <strain evidence="1 2">258</strain>
    </source>
</reference>
<dbReference type="AlphaFoldDB" id="A0AAU8PNZ1"/>
<accession>A0AAU8PNZ1</accession>
<proteinExistence type="predicted"/>
<gene>
    <name evidence="1" type="ORF">CP258_08640</name>
</gene>